<dbReference type="GO" id="GO:0001181">
    <property type="term" value="F:RNA polymerase I general transcription initiation factor activity"/>
    <property type="evidence" value="ECO:0007669"/>
    <property type="project" value="InterPro"/>
</dbReference>
<dbReference type="Proteomes" id="UP000723463">
    <property type="component" value="Unassembled WGS sequence"/>
</dbReference>
<protein>
    <recommendedName>
        <fullName evidence="5">RNA polymerase I-specific transcription initiation factor RRN3</fullName>
    </recommendedName>
</protein>
<feature type="compositionally biased region" description="Acidic residues" evidence="2">
    <location>
        <begin position="306"/>
        <end position="331"/>
    </location>
</feature>
<feature type="region of interest" description="Disordered" evidence="2">
    <location>
        <begin position="306"/>
        <end position="337"/>
    </location>
</feature>
<dbReference type="EMBL" id="JAAAXW010000018">
    <property type="protein sequence ID" value="KAF9549536.1"/>
    <property type="molecule type" value="Genomic_DNA"/>
</dbReference>
<evidence type="ECO:0000313" key="4">
    <source>
        <dbReference type="Proteomes" id="UP000723463"/>
    </source>
</evidence>
<sequence length="827" mass="92685">MPVSHSIHAAASAPKVTFAPESPTMDCELPLRGHRKRASASNNNILAAANSPMKRSISTPVVSSPAMISSEQVADFEKQRQSLVMMTTYIASAIQEKRRGDPIKYEELIAQLTVTKPSPLAPTKMLQWIQALSQCISLLDKSCVALIETMLQIDWLIQEDVFVQYYMSFLGNVVSAHAFYVVPVQSMLVQKLTHRYKPTMTTDTPIINRETQHERVHLALKYILGLIPTGATSLFPLLAKEFPHKRESIYAHTVYVKNILRVLEYAPVLRTQILGLVIDRIIQVDVEIQVELEELEDSDTEVAYDFDTADDDDEISDESDSDSDDDSDSGSDSDGTPVAVLDIKEMTKKLDGMLFLVFSYLEGYINSCRHLPTQNGRMPAPVEELFLVLLQIFMNTILQTFKSRHTQFIIFYMVSLSPQFSDYFLGALGTKILDKSQPEVIRVSAAAYMSSFVSRAKYLDIRQVLMVIDMLGNFVLELVAQVDTGSNVLPDADRYAVFYAVVQALMYIFCFRWRVLEIRSSKDDFDTAGMIVGSMDSPDVNSSRRVGRQWHSGLNSLQRVVTSRLNPLKMCSSNVVKQFARISQSLDFMYIYPILEQNKKIYIPRHAARPDSDMLGAGNGGNRNGAGASGSGSPAVGGQLPHELETFFPFDPYRLHRSAPFMQGIYQEWESEDEDEDDEDEDEYDEDEDVEYEYEEDDDEELQDIGRHSGSMNSEGEDDEGEDDDEAEMNKSIMSMSISPSPAHFLTLNANFHVAMAEELDDEDEDDDACMAVERTTESESEDDEGDVDEGDEGVDDPAVLGDQYEAFGPVAALATYARKSRKLGVL</sequence>
<dbReference type="GO" id="GO:0005634">
    <property type="term" value="C:nucleus"/>
    <property type="evidence" value="ECO:0007669"/>
    <property type="project" value="TreeGrafter"/>
</dbReference>
<feature type="region of interest" description="Disordered" evidence="2">
    <location>
        <begin position="757"/>
        <end position="803"/>
    </location>
</feature>
<proteinExistence type="inferred from homology"/>
<evidence type="ECO:0000256" key="1">
    <source>
        <dbReference type="ARBA" id="ARBA00010098"/>
    </source>
</evidence>
<feature type="compositionally biased region" description="Acidic residues" evidence="2">
    <location>
        <begin position="670"/>
        <end position="703"/>
    </location>
</feature>
<dbReference type="PANTHER" id="PTHR12790:SF0">
    <property type="entry name" value="RNA POLYMERASE I-SPECIFIC TRANSCRIPTION INITIATION FACTOR RRN3-RELATED"/>
    <property type="match status" value="1"/>
</dbReference>
<evidence type="ECO:0008006" key="5">
    <source>
        <dbReference type="Google" id="ProtNLM"/>
    </source>
</evidence>
<gene>
    <name evidence="3" type="ORF">EC957_003486</name>
</gene>
<comment type="similarity">
    <text evidence="1">Belongs to the RRN3 family.</text>
</comment>
<feature type="compositionally biased region" description="Acidic residues" evidence="2">
    <location>
        <begin position="758"/>
        <end position="769"/>
    </location>
</feature>
<reference evidence="3" key="1">
    <citation type="journal article" date="2020" name="Fungal Divers.">
        <title>Resolving the Mortierellaceae phylogeny through synthesis of multi-gene phylogenetics and phylogenomics.</title>
        <authorList>
            <person name="Vandepol N."/>
            <person name="Liber J."/>
            <person name="Desiro A."/>
            <person name="Na H."/>
            <person name="Kennedy M."/>
            <person name="Barry K."/>
            <person name="Grigoriev I.V."/>
            <person name="Miller A.N."/>
            <person name="O'Donnell K."/>
            <person name="Stajich J.E."/>
            <person name="Bonito G."/>
        </authorList>
    </citation>
    <scope>NUCLEOTIDE SEQUENCE</scope>
    <source>
        <strain evidence="3">NRRL 2591</strain>
    </source>
</reference>
<dbReference type="PANTHER" id="PTHR12790">
    <property type="entry name" value="TRANSCRIPTION INITIATION FACTOR IA RRN3"/>
    <property type="match status" value="1"/>
</dbReference>
<accession>A0A9P6FFN6</accession>
<dbReference type="InterPro" id="IPR007991">
    <property type="entry name" value="RNA_pol_I_trans_ini_fac_RRN3"/>
</dbReference>
<evidence type="ECO:0000256" key="2">
    <source>
        <dbReference type="SAM" id="MobiDB-lite"/>
    </source>
</evidence>
<dbReference type="GO" id="GO:0001042">
    <property type="term" value="F:RNA polymerase I core binding"/>
    <property type="evidence" value="ECO:0007669"/>
    <property type="project" value="TreeGrafter"/>
</dbReference>
<name>A0A9P6FFN6_9FUNG</name>
<comment type="caution">
    <text evidence="3">The sequence shown here is derived from an EMBL/GenBank/DDBJ whole genome shotgun (WGS) entry which is preliminary data.</text>
</comment>
<feature type="region of interest" description="Disordered" evidence="2">
    <location>
        <begin position="613"/>
        <end position="640"/>
    </location>
</feature>
<feature type="compositionally biased region" description="Acidic residues" evidence="2">
    <location>
        <begin position="779"/>
        <end position="796"/>
    </location>
</feature>
<organism evidence="3 4">
    <name type="scientific">Mortierella hygrophila</name>
    <dbReference type="NCBI Taxonomy" id="979708"/>
    <lineage>
        <taxon>Eukaryota</taxon>
        <taxon>Fungi</taxon>
        <taxon>Fungi incertae sedis</taxon>
        <taxon>Mucoromycota</taxon>
        <taxon>Mortierellomycotina</taxon>
        <taxon>Mortierellomycetes</taxon>
        <taxon>Mortierellales</taxon>
        <taxon>Mortierellaceae</taxon>
        <taxon>Mortierella</taxon>
    </lineage>
</organism>
<dbReference type="GO" id="GO:0006361">
    <property type="term" value="P:transcription initiation at RNA polymerase I promoter"/>
    <property type="evidence" value="ECO:0007669"/>
    <property type="project" value="InterPro"/>
</dbReference>
<feature type="compositionally biased region" description="Gly residues" evidence="2">
    <location>
        <begin position="617"/>
        <end position="630"/>
    </location>
</feature>
<dbReference type="AlphaFoldDB" id="A0A9P6FFN6"/>
<feature type="region of interest" description="Disordered" evidence="2">
    <location>
        <begin position="670"/>
        <end position="725"/>
    </location>
</feature>
<evidence type="ECO:0000313" key="3">
    <source>
        <dbReference type="EMBL" id="KAF9549536.1"/>
    </source>
</evidence>
<feature type="compositionally biased region" description="Acidic residues" evidence="2">
    <location>
        <begin position="715"/>
        <end position="725"/>
    </location>
</feature>
<keyword evidence="4" id="KW-1185">Reference proteome</keyword>
<dbReference type="Pfam" id="PF05327">
    <property type="entry name" value="RRN3"/>
    <property type="match status" value="1"/>
</dbReference>